<dbReference type="OrthoDB" id="3789307at2759"/>
<keyword evidence="2" id="KW-1185">Reference proteome</keyword>
<name>A0A7U2NPY8_PHANO</name>
<sequence>MHAKVSRAEWLTVPNSDRAFFMEAIVVKPAEELKLDVSFVFEVLGSYATSEQATSVGRHIPHFGKYRSVCSEKILRLGAVLHSFVKWVLRYTDRHELRMVLGEAIVECNKKHGFVKLLSESGRSDAGLWKMKMASSPWANMY</sequence>
<dbReference type="EMBL" id="CP069042">
    <property type="protein sequence ID" value="QRD06150.1"/>
    <property type="molecule type" value="Genomic_DNA"/>
</dbReference>
<evidence type="ECO:0000313" key="1">
    <source>
        <dbReference type="EMBL" id="QRD06150.1"/>
    </source>
</evidence>
<protein>
    <submittedName>
        <fullName evidence="1">Uncharacterized protein</fullName>
    </submittedName>
</protein>
<gene>
    <name evidence="1" type="ORF">JI435_445350</name>
</gene>
<accession>A0A7U2NPY8</accession>
<reference evidence="2" key="1">
    <citation type="journal article" date="2021" name="BMC Genomics">
        <title>Chromosome-level genome assembly and manually-curated proteome of model necrotroph Parastagonospora nodorum Sn15 reveals a genome-wide trove of candidate effector homologs, and redundancy of virulence-related functions within an accessory chromosome.</title>
        <authorList>
            <person name="Bertazzoni S."/>
            <person name="Jones D.A.B."/>
            <person name="Phan H.T."/>
            <person name="Tan K.-C."/>
            <person name="Hane J.K."/>
        </authorList>
    </citation>
    <scope>NUCLEOTIDE SEQUENCE [LARGE SCALE GENOMIC DNA]</scope>
    <source>
        <strain evidence="2">SN15 / ATCC MYA-4574 / FGSC 10173)</strain>
    </source>
</reference>
<proteinExistence type="predicted"/>
<dbReference type="VEuPathDB" id="FungiDB:JI435_445350"/>
<dbReference type="AlphaFoldDB" id="A0A7U2NPY8"/>
<organism evidence="1 2">
    <name type="scientific">Phaeosphaeria nodorum (strain SN15 / ATCC MYA-4574 / FGSC 10173)</name>
    <name type="common">Glume blotch fungus</name>
    <name type="synonym">Parastagonospora nodorum</name>
    <dbReference type="NCBI Taxonomy" id="321614"/>
    <lineage>
        <taxon>Eukaryota</taxon>
        <taxon>Fungi</taxon>
        <taxon>Dikarya</taxon>
        <taxon>Ascomycota</taxon>
        <taxon>Pezizomycotina</taxon>
        <taxon>Dothideomycetes</taxon>
        <taxon>Pleosporomycetidae</taxon>
        <taxon>Pleosporales</taxon>
        <taxon>Pleosporineae</taxon>
        <taxon>Phaeosphaeriaceae</taxon>
        <taxon>Parastagonospora</taxon>
    </lineage>
</organism>
<evidence type="ECO:0000313" key="2">
    <source>
        <dbReference type="Proteomes" id="UP000663193"/>
    </source>
</evidence>
<dbReference type="Proteomes" id="UP000663193">
    <property type="component" value="Chromosome 20"/>
</dbReference>